<dbReference type="Gene3D" id="2.60.40.150">
    <property type="entry name" value="C2 domain"/>
    <property type="match status" value="2"/>
</dbReference>
<dbReference type="PROSITE" id="PS51545">
    <property type="entry name" value="PIK_HELICAL"/>
    <property type="match status" value="1"/>
</dbReference>
<dbReference type="GO" id="GO:0005886">
    <property type="term" value="C:plasma membrane"/>
    <property type="evidence" value="ECO:0007669"/>
    <property type="project" value="TreeGrafter"/>
</dbReference>
<dbReference type="InterPro" id="IPR029071">
    <property type="entry name" value="Ubiquitin-like_domsf"/>
</dbReference>
<keyword evidence="5" id="KW-0443">Lipid metabolism</keyword>
<evidence type="ECO:0000259" key="12">
    <source>
        <dbReference type="PROSITE" id="PS50290"/>
    </source>
</evidence>
<dbReference type="SMART" id="SM00146">
    <property type="entry name" value="PI3Kc"/>
    <property type="match status" value="1"/>
</dbReference>
<dbReference type="FunFam" id="1.10.1070.11:FF:000003">
    <property type="entry name" value="Phosphatidylinositol 4-phosphate 3-kinase C2 domain-containing subunit beta"/>
    <property type="match status" value="1"/>
</dbReference>
<feature type="domain" description="PI3K/PI4K catalytic" evidence="12">
    <location>
        <begin position="667"/>
        <end position="942"/>
    </location>
</feature>
<dbReference type="InterPro" id="IPR001263">
    <property type="entry name" value="PI3K_accessory_dom"/>
</dbReference>
<dbReference type="InterPro" id="IPR015433">
    <property type="entry name" value="PI3/4_kinase"/>
</dbReference>
<keyword evidence="17" id="KW-1185">Reference proteome</keyword>
<organism evidence="16 17">
    <name type="scientific">Oryctes borbonicus</name>
    <dbReference type="NCBI Taxonomy" id="1629725"/>
    <lineage>
        <taxon>Eukaryota</taxon>
        <taxon>Metazoa</taxon>
        <taxon>Ecdysozoa</taxon>
        <taxon>Arthropoda</taxon>
        <taxon>Hexapoda</taxon>
        <taxon>Insecta</taxon>
        <taxon>Pterygota</taxon>
        <taxon>Neoptera</taxon>
        <taxon>Endopterygota</taxon>
        <taxon>Coleoptera</taxon>
        <taxon>Polyphaga</taxon>
        <taxon>Scarabaeiformia</taxon>
        <taxon>Scarabaeidae</taxon>
        <taxon>Dynastinae</taxon>
        <taxon>Oryctes</taxon>
    </lineage>
</organism>
<dbReference type="Proteomes" id="UP000051574">
    <property type="component" value="Unassembled WGS sequence"/>
</dbReference>
<evidence type="ECO:0000256" key="5">
    <source>
        <dbReference type="ARBA" id="ARBA00023098"/>
    </source>
</evidence>
<dbReference type="Gene3D" id="3.30.1520.10">
    <property type="entry name" value="Phox-like domain"/>
    <property type="match status" value="1"/>
</dbReference>
<accession>A0A0T6AY96</accession>
<dbReference type="FunFam" id="1.25.40.70:FF:000014">
    <property type="entry name" value="Phosphatidylinositol-4-phosphate 3-kinase C2 domain-containing subunit beta"/>
    <property type="match status" value="1"/>
</dbReference>
<reference evidence="16 17" key="1">
    <citation type="submission" date="2015-09" db="EMBL/GenBank/DDBJ databases">
        <title>Draft genome of the scarab beetle Oryctes borbonicus.</title>
        <authorList>
            <person name="Meyer J.M."/>
            <person name="Markov G.V."/>
            <person name="Baskaran P."/>
            <person name="Herrmann M."/>
            <person name="Sommer R.J."/>
            <person name="Roedelsperger C."/>
        </authorList>
    </citation>
    <scope>NUCLEOTIDE SEQUENCE [LARGE SCALE GENOMIC DNA]</scope>
    <source>
        <strain evidence="16">OB123</strain>
        <tissue evidence="16">Whole animal</tissue>
    </source>
</reference>
<feature type="domain" description="PI3K-RBD" evidence="14">
    <location>
        <begin position="1"/>
        <end position="54"/>
    </location>
</feature>
<dbReference type="GO" id="GO:0016477">
    <property type="term" value="P:cell migration"/>
    <property type="evidence" value="ECO:0007669"/>
    <property type="project" value="TreeGrafter"/>
</dbReference>
<dbReference type="SMART" id="SM00145">
    <property type="entry name" value="PI3Ka"/>
    <property type="match status" value="1"/>
</dbReference>
<dbReference type="PANTHER" id="PTHR10048">
    <property type="entry name" value="PHOSPHATIDYLINOSITOL KINASE"/>
    <property type="match status" value="1"/>
</dbReference>
<dbReference type="Pfam" id="PF00454">
    <property type="entry name" value="PI3_PI4_kinase"/>
    <property type="match status" value="1"/>
</dbReference>
<dbReference type="GO" id="GO:0005737">
    <property type="term" value="C:cytoplasm"/>
    <property type="evidence" value="ECO:0007669"/>
    <property type="project" value="TreeGrafter"/>
</dbReference>
<keyword evidence="4" id="KW-0067">ATP-binding</keyword>
<dbReference type="GO" id="GO:0035091">
    <property type="term" value="F:phosphatidylinositol binding"/>
    <property type="evidence" value="ECO:0007669"/>
    <property type="project" value="InterPro"/>
</dbReference>
<feature type="domain" description="C2 PI3K-type" evidence="15">
    <location>
        <begin position="225"/>
        <end position="392"/>
    </location>
</feature>
<dbReference type="CDD" id="cd05166">
    <property type="entry name" value="PI3Kc_II"/>
    <property type="match status" value="1"/>
</dbReference>
<evidence type="ECO:0000256" key="1">
    <source>
        <dbReference type="ARBA" id="ARBA00022679"/>
    </source>
</evidence>
<dbReference type="Pfam" id="PF00613">
    <property type="entry name" value="PI3Ka"/>
    <property type="match status" value="1"/>
</dbReference>
<dbReference type="Gene3D" id="1.10.1070.11">
    <property type="entry name" value="Phosphatidylinositol 3-/4-kinase, catalytic domain"/>
    <property type="match status" value="1"/>
</dbReference>
<dbReference type="Pfam" id="PF00792">
    <property type="entry name" value="PI3K_C2"/>
    <property type="match status" value="1"/>
</dbReference>
<dbReference type="PANTHER" id="PTHR10048:SF14">
    <property type="entry name" value="LD28067P"/>
    <property type="match status" value="1"/>
</dbReference>
<dbReference type="FunFam" id="3.30.1520.10:FF:000006">
    <property type="entry name" value="Phosphatidylinositol 4-phosphate 3-kinase C2 domain-containing subunit alpha"/>
    <property type="match status" value="1"/>
</dbReference>
<dbReference type="PROSITE" id="PS00916">
    <property type="entry name" value="PI3_4_KINASE_2"/>
    <property type="match status" value="1"/>
</dbReference>
<dbReference type="PROSITE" id="PS51546">
    <property type="entry name" value="PI3K_RBD"/>
    <property type="match status" value="1"/>
</dbReference>
<dbReference type="InterPro" id="IPR001683">
    <property type="entry name" value="PX_dom"/>
</dbReference>
<dbReference type="Gene3D" id="1.25.40.70">
    <property type="entry name" value="Phosphatidylinositol 3-kinase, accessory domain (PIK)"/>
    <property type="match status" value="1"/>
</dbReference>
<dbReference type="InterPro" id="IPR036940">
    <property type="entry name" value="PI3/4_kinase_cat_sf"/>
</dbReference>
<evidence type="ECO:0000256" key="2">
    <source>
        <dbReference type="ARBA" id="ARBA00022741"/>
    </source>
</evidence>
<dbReference type="Gene3D" id="3.30.1010.10">
    <property type="entry name" value="Phosphatidylinositol 3-kinase Catalytic Subunit, Chain A, domain 4"/>
    <property type="match status" value="1"/>
</dbReference>
<dbReference type="InterPro" id="IPR042236">
    <property type="entry name" value="PI3K_accessory_sf"/>
</dbReference>
<dbReference type="InterPro" id="IPR000403">
    <property type="entry name" value="PI3/4_kinase_cat_dom"/>
</dbReference>
<dbReference type="GO" id="GO:0043491">
    <property type="term" value="P:phosphatidylinositol 3-kinase/protein kinase B signal transduction"/>
    <property type="evidence" value="ECO:0007669"/>
    <property type="project" value="TreeGrafter"/>
</dbReference>
<dbReference type="Pfam" id="PF00787">
    <property type="entry name" value="PX"/>
    <property type="match status" value="1"/>
</dbReference>
<keyword evidence="3" id="KW-0418">Kinase</keyword>
<comment type="catalytic activity">
    <reaction evidence="6">
        <text>a 1,2-diacyl-sn-glycero-3-phospho-(1D-myo-inositol) + ATP = a 1,2-diacyl-sn-glycero-3-phospho-(1D-myo-inositol-3-phosphate) + ADP + H(+)</text>
        <dbReference type="Rhea" id="RHEA:12709"/>
        <dbReference type="ChEBI" id="CHEBI:15378"/>
        <dbReference type="ChEBI" id="CHEBI:30616"/>
        <dbReference type="ChEBI" id="CHEBI:57880"/>
        <dbReference type="ChEBI" id="CHEBI:58088"/>
        <dbReference type="ChEBI" id="CHEBI:456216"/>
        <dbReference type="EC" id="2.7.1.137"/>
    </reaction>
    <physiologicalReaction direction="left-to-right" evidence="6">
        <dbReference type="Rhea" id="RHEA:12710"/>
    </physiologicalReaction>
</comment>
<evidence type="ECO:0000259" key="11">
    <source>
        <dbReference type="PROSITE" id="PS50195"/>
    </source>
</evidence>
<dbReference type="SUPFAM" id="SSF54236">
    <property type="entry name" value="Ubiquitin-like"/>
    <property type="match status" value="1"/>
</dbReference>
<dbReference type="InterPro" id="IPR000008">
    <property type="entry name" value="C2_dom"/>
</dbReference>
<comment type="catalytic activity">
    <reaction evidence="7">
        <text>a 1,2-diacyl-sn-glycero-3-phospho-(1D-myo-inositol 4-phosphate) + ATP = a 1,2-diacyl-sn-glycero-3-phospho-(1D-myo-inositol-3,4-bisphosphate) + ADP + H(+)</text>
        <dbReference type="Rhea" id="RHEA:18373"/>
        <dbReference type="ChEBI" id="CHEBI:15378"/>
        <dbReference type="ChEBI" id="CHEBI:30616"/>
        <dbReference type="ChEBI" id="CHEBI:57658"/>
        <dbReference type="ChEBI" id="CHEBI:58178"/>
        <dbReference type="ChEBI" id="CHEBI:456216"/>
        <dbReference type="EC" id="2.7.1.154"/>
    </reaction>
    <physiologicalReaction direction="left-to-right" evidence="7">
        <dbReference type="Rhea" id="RHEA:18374"/>
    </physiologicalReaction>
</comment>
<evidence type="ECO:0000259" key="14">
    <source>
        <dbReference type="PROSITE" id="PS51546"/>
    </source>
</evidence>
<dbReference type="GO" id="GO:0005524">
    <property type="term" value="F:ATP binding"/>
    <property type="evidence" value="ECO:0007669"/>
    <property type="project" value="UniProtKB-KW"/>
</dbReference>
<dbReference type="SUPFAM" id="SSF49562">
    <property type="entry name" value="C2 domain (Calcium/lipid-binding domain, CaLB)"/>
    <property type="match status" value="2"/>
</dbReference>
<dbReference type="PROSITE" id="PS50195">
    <property type="entry name" value="PX"/>
    <property type="match status" value="1"/>
</dbReference>
<evidence type="ECO:0000256" key="6">
    <source>
        <dbReference type="ARBA" id="ARBA00023985"/>
    </source>
</evidence>
<dbReference type="CDD" id="cd04012">
    <property type="entry name" value="C2A_PI3K_class_II"/>
    <property type="match status" value="1"/>
</dbReference>
<sequence length="1246" mass="142331">MQLTCDLDAPTKDQYTLKVWGYNEYLAPTTFLCDYEYVHNCIKLEEDVLLILIPDRLVDKSLARTYQDDKCEIKLENILPNEPVLPISYDNLKILLETLEKEMMKLEKAAEQIDKIDSPTSLPCLQPSGVIQSVKLVVNLMGNLETIDITEALEALKDSCNQFLPNAIGEVWNDKAVSDIIKNNCTKIRTSIQGLIEMYCNAFRVDFEWIKRDDSCDSRTAITDIQDSMLVRISAVHRPSPDWKFDDFIVNAQIYHGTRPVGKRVLTHPCTPIPSLYPRILMNTWLDLEDVPINSLARESRLVLTLSGRTLITQDGNDKDAPPQYKSEDIGWAAVQFFNYEGTMVNGSMLLSIWPKEANFIYGPAPSPGTHPDPNHPVFSVIVAGLPNAYFPPVPPQIMDVPKLDFESLDEQTQQMLMDVVEKDMLFKIPSNDREVLWEKRHYLYMIPIALPKILLAAHRWEWACLPDLHGMLRNWKPMKPVEAVQLLLPTFPDVEVRHFAVMWMNGLTSDELVDFLPQLVVALRHETYEDSPLSAFLLRRALQSLRVAHHLFWLLSHNLPGVTPQECKYDFVERDNTYIAEVRHYRRLLLLLRALLAVSGKALSNCFMTQQLLNKTLQDIAENVQKSKESQRMKVLHNGLEILHATLDDNPTSLPLSPTLQVSGVHARGSSYFQSNTLPLKVLFLAKDGSPIPAIYKVGDDLQQDMLVLQMVRLMDKLWLKEGLDLKMVTFGCVPTGKRKGIIELVTKAETLRKIHVEHGLTGSFKDKPIAEWLAKHNPSELEYSRAVENFTASCAGYCVVTYILGICDRHNDNIMLKTSGHLFHIDFGKFLGDAQMFGNFKRDRAPFVLTSDMAYVINGGDRPSEKFHKFVDLCCQAFNIIRNNGNLFLYLFTLMASSGIKGVTAEAVNNLNQGLLPGLSNPEAAANFARLIESSLKSWFTQINFFLHNLAQFKISGEQEGGELLSFVPKRYTMQTDGRLSHVQVLGYRKRYDPDKYYVYVLRVFRHGQAQHMEVLRTYKEFCEFHQKLCIHFPLANLSSLSTGLHVGRSNTNQVTRKRYVEISQFVTSLFQTAQEICHSDLVYTFFHPLLRDQTPAEQYSKKAKDRRADDKSDANKIKGQLKLSIHFQRGVFRVMVHHARGLPLINNSQEPSTYVKVYLQPDPSKTTKRKTKVVRKNCHPSFMETLEYRMALDIIMGRTLKATVWNYDALQENQFLGGLELPLGSFDLNTERTEWYPLSNVSR</sequence>
<dbReference type="Pfam" id="PF00794">
    <property type="entry name" value="PI3K_rbd"/>
    <property type="match status" value="1"/>
</dbReference>
<evidence type="ECO:0000259" key="10">
    <source>
        <dbReference type="PROSITE" id="PS50004"/>
    </source>
</evidence>
<protein>
    <submittedName>
        <fullName evidence="16">C2 domain containing protein</fullName>
    </submittedName>
</protein>
<dbReference type="InterPro" id="IPR011009">
    <property type="entry name" value="Kinase-like_dom_sf"/>
</dbReference>
<dbReference type="FunFam" id="3.30.1010.10:FF:000001">
    <property type="entry name" value="Phosphatidylinositol 4-phosphate 3-kinase C2 domain-containing subunit beta"/>
    <property type="match status" value="1"/>
</dbReference>
<dbReference type="FunFam" id="2.60.40.150:FF:000205">
    <property type="entry name" value="Uncharacterized protein, isoform A"/>
    <property type="match status" value="1"/>
</dbReference>
<feature type="coiled-coil region" evidence="9">
    <location>
        <begin position="89"/>
        <end position="116"/>
    </location>
</feature>
<keyword evidence="1" id="KW-0808">Transferase</keyword>
<dbReference type="SMART" id="SM00142">
    <property type="entry name" value="PI3K_C2"/>
    <property type="match status" value="1"/>
</dbReference>
<name>A0A0T6AY96_9SCAR</name>
<dbReference type="GO" id="GO:0048015">
    <property type="term" value="P:phosphatidylinositol-mediated signaling"/>
    <property type="evidence" value="ECO:0007669"/>
    <property type="project" value="TreeGrafter"/>
</dbReference>
<feature type="domain" description="C2" evidence="10">
    <location>
        <begin position="1120"/>
        <end position="1239"/>
    </location>
</feature>
<dbReference type="GO" id="GO:0016303">
    <property type="term" value="F:1-phosphatidylinositol-3-kinase activity"/>
    <property type="evidence" value="ECO:0007669"/>
    <property type="project" value="UniProtKB-EC"/>
</dbReference>
<dbReference type="GO" id="GO:0005942">
    <property type="term" value="C:phosphatidylinositol 3-kinase complex"/>
    <property type="evidence" value="ECO:0007669"/>
    <property type="project" value="TreeGrafter"/>
</dbReference>
<dbReference type="GO" id="GO:0035005">
    <property type="term" value="F:1-phosphatidylinositol-4-phosphate 3-kinase activity"/>
    <property type="evidence" value="ECO:0007669"/>
    <property type="project" value="UniProtKB-EC"/>
</dbReference>
<evidence type="ECO:0000256" key="9">
    <source>
        <dbReference type="SAM" id="Coils"/>
    </source>
</evidence>
<gene>
    <name evidence="16" type="ORF">AMK59_7976</name>
</gene>
<keyword evidence="2" id="KW-0547">Nucleotide-binding</keyword>
<dbReference type="AlphaFoldDB" id="A0A0T6AY96"/>
<dbReference type="InterPro" id="IPR018936">
    <property type="entry name" value="PI3/4_kinase_CS"/>
</dbReference>
<dbReference type="SUPFAM" id="SSF48371">
    <property type="entry name" value="ARM repeat"/>
    <property type="match status" value="1"/>
</dbReference>
<evidence type="ECO:0000256" key="7">
    <source>
        <dbReference type="ARBA" id="ARBA00029297"/>
    </source>
</evidence>
<evidence type="ECO:0000313" key="16">
    <source>
        <dbReference type="EMBL" id="KRT80159.1"/>
    </source>
</evidence>
<feature type="domain" description="PIK helical" evidence="13">
    <location>
        <begin position="403"/>
        <end position="580"/>
    </location>
</feature>
<evidence type="ECO:0000259" key="15">
    <source>
        <dbReference type="PROSITE" id="PS51547"/>
    </source>
</evidence>
<dbReference type="SUPFAM" id="SSF56112">
    <property type="entry name" value="Protein kinase-like (PK-like)"/>
    <property type="match status" value="1"/>
</dbReference>
<dbReference type="InterPro" id="IPR036871">
    <property type="entry name" value="PX_dom_sf"/>
</dbReference>
<evidence type="ECO:0000259" key="13">
    <source>
        <dbReference type="PROSITE" id="PS51545"/>
    </source>
</evidence>
<dbReference type="InterPro" id="IPR035892">
    <property type="entry name" value="C2_domain_sf"/>
</dbReference>
<evidence type="ECO:0000256" key="3">
    <source>
        <dbReference type="ARBA" id="ARBA00022777"/>
    </source>
</evidence>
<evidence type="ECO:0000313" key="17">
    <source>
        <dbReference type="Proteomes" id="UP000051574"/>
    </source>
</evidence>
<evidence type="ECO:0000256" key="8">
    <source>
        <dbReference type="PROSITE-ProRule" id="PRU00880"/>
    </source>
</evidence>
<dbReference type="CDD" id="cd08381">
    <property type="entry name" value="C2B_PI3K_class_II"/>
    <property type="match status" value="1"/>
</dbReference>
<comment type="similarity">
    <text evidence="8">Belongs to the PI3/PI4-kinase family.</text>
</comment>
<evidence type="ECO:0000256" key="4">
    <source>
        <dbReference type="ARBA" id="ARBA00022840"/>
    </source>
</evidence>
<feature type="domain" description="PX" evidence="11">
    <location>
        <begin position="980"/>
        <end position="1096"/>
    </location>
</feature>
<dbReference type="SMART" id="SM00312">
    <property type="entry name" value="PX"/>
    <property type="match status" value="1"/>
</dbReference>
<dbReference type="EMBL" id="LJIG01022516">
    <property type="protein sequence ID" value="KRT80159.1"/>
    <property type="molecule type" value="Genomic_DNA"/>
</dbReference>
<dbReference type="PROSITE" id="PS51547">
    <property type="entry name" value="C2_PI3K"/>
    <property type="match status" value="1"/>
</dbReference>
<dbReference type="Pfam" id="PF00168">
    <property type="entry name" value="C2"/>
    <property type="match status" value="1"/>
</dbReference>
<dbReference type="InterPro" id="IPR000341">
    <property type="entry name" value="PI3K_Ras-bd_dom"/>
</dbReference>
<dbReference type="PROSITE" id="PS50004">
    <property type="entry name" value="C2"/>
    <property type="match status" value="1"/>
</dbReference>
<dbReference type="InterPro" id="IPR002420">
    <property type="entry name" value="PI3K-type_C2_dom"/>
</dbReference>
<dbReference type="SUPFAM" id="SSF64268">
    <property type="entry name" value="PX domain"/>
    <property type="match status" value="1"/>
</dbReference>
<dbReference type="OrthoDB" id="67688at2759"/>
<keyword evidence="9" id="KW-0175">Coiled coil</keyword>
<dbReference type="PROSITE" id="PS50290">
    <property type="entry name" value="PI3_4_KINASE_3"/>
    <property type="match status" value="1"/>
</dbReference>
<dbReference type="Gene3D" id="3.10.20.770">
    <property type="match status" value="1"/>
</dbReference>
<comment type="caution">
    <text evidence="16">The sequence shown here is derived from an EMBL/GenBank/DDBJ whole genome shotgun (WGS) entry which is preliminary data.</text>
</comment>
<proteinExistence type="inferred from homology"/>
<dbReference type="InterPro" id="IPR016024">
    <property type="entry name" value="ARM-type_fold"/>
</dbReference>
<dbReference type="SMART" id="SM00239">
    <property type="entry name" value="C2"/>
    <property type="match status" value="1"/>
</dbReference>